<dbReference type="InterPro" id="IPR028609">
    <property type="entry name" value="AlaDH_arch-typ"/>
</dbReference>
<dbReference type="PANTHER" id="PTHR13812:SF19">
    <property type="entry name" value="KETIMINE REDUCTASE MU-CRYSTALLIN"/>
    <property type="match status" value="1"/>
</dbReference>
<evidence type="ECO:0000313" key="5">
    <source>
        <dbReference type="EMBL" id="RAO78939.1"/>
    </source>
</evidence>
<dbReference type="HAMAP" id="MF_00935">
    <property type="entry name" value="AlaDH_arch"/>
    <property type="match status" value="1"/>
</dbReference>
<evidence type="ECO:0000313" key="6">
    <source>
        <dbReference type="Proteomes" id="UP000249782"/>
    </source>
</evidence>
<feature type="binding site" evidence="3">
    <location>
        <position position="112"/>
    </location>
    <ligand>
        <name>NAD(+)</name>
        <dbReference type="ChEBI" id="CHEBI:57540"/>
    </ligand>
</feature>
<feature type="binding site" evidence="3">
    <location>
        <begin position="139"/>
        <end position="140"/>
    </location>
    <ligand>
        <name>NAD(+)</name>
        <dbReference type="ChEBI" id="CHEBI:57540"/>
    </ligand>
</feature>
<evidence type="ECO:0000256" key="1">
    <source>
        <dbReference type="ARBA" id="ARBA00023002"/>
    </source>
</evidence>
<dbReference type="AlphaFoldDB" id="A0A328P9T8"/>
<dbReference type="FunFam" id="3.30.1780.10:FF:000002">
    <property type="entry name" value="Ornithine cyclodeaminase"/>
    <property type="match status" value="1"/>
</dbReference>
<dbReference type="GO" id="GO:0006522">
    <property type="term" value="P:alanine metabolic process"/>
    <property type="evidence" value="ECO:0007669"/>
    <property type="project" value="UniProtKB-UniRule"/>
</dbReference>
<dbReference type="RefSeq" id="WP_112094126.1">
    <property type="nucleotide sequence ID" value="NZ_QLOE01000006.1"/>
</dbReference>
<dbReference type="InterPro" id="IPR023401">
    <property type="entry name" value="ODC_N"/>
</dbReference>
<feature type="binding site" evidence="3">
    <location>
        <begin position="224"/>
        <end position="226"/>
    </location>
    <ligand>
        <name>NAD(+)</name>
        <dbReference type="ChEBI" id="CHEBI:57540"/>
    </ligand>
</feature>
<dbReference type="PANTHER" id="PTHR13812">
    <property type="entry name" value="KETIMINE REDUCTASE MU-CRYSTALLIN"/>
    <property type="match status" value="1"/>
</dbReference>
<keyword evidence="2 3" id="KW-0520">NAD</keyword>
<sequence length="328" mass="35975">MKKTLLLKKSDIKDLVDMDDILLVVEEAFKEYALSRVQMPPKSYLFFKMGDLRIMPSYLEVPGVAGVKCVNSHPKNPKEYSLPTVMAIIELVDPADGFPLTIMDGTWVTDMRTGAAGGISVKYLARPDSKKLGIIGAGRQAYTQLMAIKSVLDIEEVSVYCRTPSSREEFAKKTSKKYGIDVIPARTAEEAVKDKDIIVTATPSTKPIIKSEWTPPGVHICAIGADAPGKQELDPEILIRGRVFVDSWEQASHSGEINVPLKEGLLSKDDIEGTLGQVIIGEIPGRIKGDEITIFDSTGLSIQDMATAALIYERASKKERGVEISFME</sequence>
<comment type="caution">
    <text evidence="5">The sequence shown here is derived from an EMBL/GenBank/DDBJ whole genome shotgun (WGS) entry which is preliminary data.</text>
</comment>
<dbReference type="GO" id="GO:0000286">
    <property type="term" value="F:alanine dehydrogenase activity"/>
    <property type="evidence" value="ECO:0007669"/>
    <property type="project" value="UniProtKB-UniRule"/>
</dbReference>
<protein>
    <recommendedName>
        <fullName evidence="3 4">Alanine dehydrogenase</fullName>
        <shortName evidence="3">AlaDH</shortName>
        <ecNumber evidence="3 4">1.4.1.1</ecNumber>
    </recommendedName>
</protein>
<keyword evidence="3" id="KW-0547">Nucleotide-binding</keyword>
<proteinExistence type="inferred from homology"/>
<dbReference type="InterPro" id="IPR012742">
    <property type="entry name" value="Ala_DH_archaeglobus"/>
</dbReference>
<keyword evidence="6" id="KW-1185">Reference proteome</keyword>
<feature type="binding site" evidence="3">
    <location>
        <position position="230"/>
    </location>
    <ligand>
        <name>NAD(+)</name>
        <dbReference type="ChEBI" id="CHEBI:57540"/>
    </ligand>
</feature>
<dbReference type="Proteomes" id="UP000249782">
    <property type="component" value="Unassembled WGS sequence"/>
</dbReference>
<dbReference type="Gene3D" id="3.40.50.720">
    <property type="entry name" value="NAD(P)-binding Rossmann-like Domain"/>
    <property type="match status" value="1"/>
</dbReference>
<feature type="active site" description="Proton donor/acceptor" evidence="3">
    <location>
        <position position="68"/>
    </location>
</feature>
<dbReference type="EMBL" id="QLOE01000006">
    <property type="protein sequence ID" value="RAO78939.1"/>
    <property type="molecule type" value="Genomic_DNA"/>
</dbReference>
<dbReference type="NCBIfam" id="TIGR02371">
    <property type="entry name" value="ala_DH_arch"/>
    <property type="match status" value="1"/>
</dbReference>
<accession>A0A328P9T8</accession>
<comment type="function">
    <text evidence="3">Catalyzes the NAD(+)-dependent oxidative deamination of L-alanine to pyruvate, and the reverse reaction, the reductive amination of pyruvate.</text>
</comment>
<comment type="caution">
    <text evidence="3">Lacks conserved residue(s) required for the propagation of feature annotation.</text>
</comment>
<dbReference type="OrthoDB" id="21421at2157"/>
<comment type="similarity">
    <text evidence="3">Belongs to the ornithine cyclodeaminase/mu-crystallin family. Archaeal alanine dehydrogenase subfamily.</text>
</comment>
<evidence type="ECO:0000256" key="3">
    <source>
        <dbReference type="HAMAP-Rule" id="MF_00935"/>
    </source>
</evidence>
<comment type="catalytic activity">
    <reaction evidence="3">
        <text>L-alanine + NAD(+) + H2O = pyruvate + NH4(+) + NADH + H(+)</text>
        <dbReference type="Rhea" id="RHEA:18405"/>
        <dbReference type="ChEBI" id="CHEBI:15361"/>
        <dbReference type="ChEBI" id="CHEBI:15377"/>
        <dbReference type="ChEBI" id="CHEBI:15378"/>
        <dbReference type="ChEBI" id="CHEBI:28938"/>
        <dbReference type="ChEBI" id="CHEBI:57540"/>
        <dbReference type="ChEBI" id="CHEBI:57945"/>
        <dbReference type="ChEBI" id="CHEBI:57972"/>
        <dbReference type="EC" id="1.4.1.1"/>
    </reaction>
</comment>
<dbReference type="GO" id="GO:0051287">
    <property type="term" value="F:NAD binding"/>
    <property type="evidence" value="ECO:0007669"/>
    <property type="project" value="UniProtKB-UniRule"/>
</dbReference>
<dbReference type="GO" id="GO:0005737">
    <property type="term" value="C:cytoplasm"/>
    <property type="evidence" value="ECO:0007669"/>
    <property type="project" value="TreeGrafter"/>
</dbReference>
<name>A0A328P9T8_9EURY</name>
<dbReference type="SUPFAM" id="SSF51735">
    <property type="entry name" value="NAD(P)-binding Rossmann-fold domains"/>
    <property type="match status" value="1"/>
</dbReference>
<feature type="binding site" evidence="3">
    <location>
        <position position="297"/>
    </location>
    <ligand>
        <name>NAD(+)</name>
        <dbReference type="ChEBI" id="CHEBI:57540"/>
    </ligand>
</feature>
<keyword evidence="1 3" id="KW-0560">Oxidoreductase</keyword>
<dbReference type="PIRSF" id="PIRSF001439">
    <property type="entry name" value="CryM"/>
    <property type="match status" value="1"/>
</dbReference>
<evidence type="ECO:0000256" key="4">
    <source>
        <dbReference type="NCBIfam" id="TIGR02371"/>
    </source>
</evidence>
<gene>
    <name evidence="3" type="primary">ala</name>
    <name evidence="5" type="ORF">DPC56_05790</name>
</gene>
<evidence type="ECO:0000256" key="2">
    <source>
        <dbReference type="ARBA" id="ARBA00023027"/>
    </source>
</evidence>
<dbReference type="Pfam" id="PF02423">
    <property type="entry name" value="OCD_Mu_crystall"/>
    <property type="match status" value="1"/>
</dbReference>
<organism evidence="5 6">
    <name type="scientific">Methanothermobacter tenebrarum</name>
    <dbReference type="NCBI Taxonomy" id="680118"/>
    <lineage>
        <taxon>Archaea</taxon>
        <taxon>Methanobacteriati</taxon>
        <taxon>Methanobacteriota</taxon>
        <taxon>Methanomada group</taxon>
        <taxon>Methanobacteria</taxon>
        <taxon>Methanobacteriales</taxon>
        <taxon>Methanobacteriaceae</taxon>
        <taxon>Methanothermobacter</taxon>
    </lineage>
</organism>
<dbReference type="InterPro" id="IPR036291">
    <property type="entry name" value="NAD(P)-bd_dom_sf"/>
</dbReference>
<dbReference type="FunFam" id="3.40.50.720:FF:000311">
    <property type="entry name" value="Ornithine cyclodeaminase"/>
    <property type="match status" value="1"/>
</dbReference>
<dbReference type="InterPro" id="IPR003462">
    <property type="entry name" value="ODC_Mu_crystall"/>
</dbReference>
<dbReference type="Gene3D" id="3.30.1780.10">
    <property type="entry name" value="ornithine cyclodeaminase, domain 1"/>
    <property type="match status" value="1"/>
</dbReference>
<reference evidence="5 6" key="1">
    <citation type="submission" date="2018-06" db="EMBL/GenBank/DDBJ databases">
        <title>Draft genome sequence of hyperthermophilic methanogen Methanothermobacter tenebrarum sp. MCM-B 1447.</title>
        <authorList>
            <person name="Pore S.D."/>
            <person name="Dagar S."/>
            <person name="Dhakephalkar P.K."/>
        </authorList>
    </citation>
    <scope>NUCLEOTIDE SEQUENCE [LARGE SCALE GENOMIC DNA]</scope>
    <source>
        <strain evidence="5 6">MCM B 1447</strain>
    </source>
</reference>
<dbReference type="EC" id="1.4.1.1" evidence="3 4"/>